<evidence type="ECO:0000256" key="1">
    <source>
        <dbReference type="ARBA" id="ARBA00004123"/>
    </source>
</evidence>
<comment type="catalytic activity">
    <reaction evidence="8">
        <text>L-lysyl-[protein] + acetyl-CoA = N(6)-acetyl-L-lysyl-[protein] + CoA + H(+)</text>
        <dbReference type="Rhea" id="RHEA:45948"/>
        <dbReference type="Rhea" id="RHEA-COMP:9752"/>
        <dbReference type="Rhea" id="RHEA-COMP:10731"/>
        <dbReference type="ChEBI" id="CHEBI:15378"/>
        <dbReference type="ChEBI" id="CHEBI:29969"/>
        <dbReference type="ChEBI" id="CHEBI:57287"/>
        <dbReference type="ChEBI" id="CHEBI:57288"/>
        <dbReference type="ChEBI" id="CHEBI:61930"/>
        <dbReference type="EC" id="2.3.1.48"/>
    </reaction>
</comment>
<evidence type="ECO:0000256" key="4">
    <source>
        <dbReference type="ARBA" id="ARBA00021268"/>
    </source>
</evidence>
<evidence type="ECO:0000256" key="8">
    <source>
        <dbReference type="ARBA" id="ARBA00048017"/>
    </source>
</evidence>
<dbReference type="InterPro" id="IPR019467">
    <property type="entry name" value="Hat1_N"/>
</dbReference>
<dbReference type="InterPro" id="IPR013523">
    <property type="entry name" value="Hist_AcTrfase_HAT1_C"/>
</dbReference>
<comment type="caution">
    <text evidence="11">The sequence shown here is derived from an EMBL/GenBank/DDBJ whole genome shotgun (WGS) entry which is preliminary data.</text>
</comment>
<sequence length="413" mass="48364">MVMDLSSKDNLLEGKAKWTTDALEALKLTFIHNINDLESAPRYQPGFVYQHFGENETIFGYEDLEVTVNYTDVSLYIYPEVRYKLKYKGDEDLKADDIVQLLKEQLPNDQLNMLVESKAEFHNHLIKQKAFKPFGELIRKYEGNGQKFEVFKITEGSPEFDAYLARAQTLALWYIEAAQYTDQSDEAWMHYFVYEVCDNGEGDGSKYRKFAGYSSIYRYYAYPDKIRPKIAQLLLLPKYRSAGNGARLLQSIYQDLWATPKVLDIAVEDPGDLFQLLRDYVDCMNCLSLTEFSPQHLKEGFTENMRIAAKEKFKIIKTQARRVYEILRYRSLNKNDEAEVKAYRLNVKNRIYAPQKKSEKDWKRMHAALDKEEALKAAASEIEIFEHLAKEYEAHVEIYQKVVDRLEKYPSIY</sequence>
<proteinExistence type="inferred from homology"/>
<evidence type="ECO:0000256" key="5">
    <source>
        <dbReference type="ARBA" id="ARBA00022679"/>
    </source>
</evidence>
<keyword evidence="12" id="KW-1185">Reference proteome</keyword>
<evidence type="ECO:0000256" key="7">
    <source>
        <dbReference type="ARBA" id="ARBA00023315"/>
    </source>
</evidence>
<evidence type="ECO:0000313" key="11">
    <source>
        <dbReference type="EMBL" id="CAB3403195.1"/>
    </source>
</evidence>
<dbReference type="EMBL" id="CADEPM010000003">
    <property type="protein sequence ID" value="CAB3403195.1"/>
    <property type="molecule type" value="Genomic_DNA"/>
</dbReference>
<evidence type="ECO:0000256" key="3">
    <source>
        <dbReference type="ARBA" id="ARBA00013184"/>
    </source>
</evidence>
<keyword evidence="6" id="KW-0539">Nucleus</keyword>
<evidence type="ECO:0000256" key="6">
    <source>
        <dbReference type="ARBA" id="ARBA00023242"/>
    </source>
</evidence>
<evidence type="ECO:0000313" key="12">
    <source>
        <dbReference type="Proteomes" id="UP000494206"/>
    </source>
</evidence>
<dbReference type="InterPro" id="IPR016181">
    <property type="entry name" value="Acyl_CoA_acyltransferase"/>
</dbReference>
<dbReference type="GO" id="GO:0005634">
    <property type="term" value="C:nucleus"/>
    <property type="evidence" value="ECO:0007669"/>
    <property type="project" value="UniProtKB-SubCell"/>
</dbReference>
<evidence type="ECO:0000256" key="2">
    <source>
        <dbReference type="ARBA" id="ARBA00010543"/>
    </source>
</evidence>
<accession>A0A8S1EHI5</accession>
<gene>
    <name evidence="11" type="ORF">CBOVIS_LOCUS5700</name>
</gene>
<dbReference type="Gene3D" id="3.90.360.10">
    <property type="entry name" value="Histone acetyl transferase 1 (HAT1), N-terminal domain"/>
    <property type="match status" value="1"/>
</dbReference>
<reference evidence="11 12" key="1">
    <citation type="submission" date="2020-04" db="EMBL/GenBank/DDBJ databases">
        <authorList>
            <person name="Laetsch R D."/>
            <person name="Stevens L."/>
            <person name="Kumar S."/>
            <person name="Blaxter L. M."/>
        </authorList>
    </citation>
    <scope>NUCLEOTIDE SEQUENCE [LARGE SCALE GENOMIC DNA]</scope>
</reference>
<dbReference type="EC" id="2.3.1.48" evidence="3"/>
<dbReference type="Pfam" id="PF10394">
    <property type="entry name" value="Hat1_N"/>
    <property type="match status" value="1"/>
</dbReference>
<feature type="domain" description="Histone acetyl transferase HAT1 N-terminal" evidence="9">
    <location>
        <begin position="18"/>
        <end position="176"/>
    </location>
</feature>
<dbReference type="SUPFAM" id="SSF55729">
    <property type="entry name" value="Acyl-CoA N-acyltransferases (Nat)"/>
    <property type="match status" value="1"/>
</dbReference>
<dbReference type="InterPro" id="IPR048776">
    <property type="entry name" value="HAT1_C"/>
</dbReference>
<dbReference type="GO" id="GO:0000781">
    <property type="term" value="C:chromosome, telomeric region"/>
    <property type="evidence" value="ECO:0007669"/>
    <property type="project" value="GOC"/>
</dbReference>
<dbReference type="PANTHER" id="PTHR12046">
    <property type="entry name" value="HISTONE ACETYLTRANSFERASE TYPE B CATALYTIC SUBUNIT"/>
    <property type="match status" value="1"/>
</dbReference>
<dbReference type="Pfam" id="PF21183">
    <property type="entry name" value="HAT1_C"/>
    <property type="match status" value="1"/>
</dbReference>
<evidence type="ECO:0000259" key="9">
    <source>
        <dbReference type="Pfam" id="PF10394"/>
    </source>
</evidence>
<dbReference type="GO" id="GO:0031509">
    <property type="term" value="P:subtelomeric heterochromatin formation"/>
    <property type="evidence" value="ECO:0007669"/>
    <property type="project" value="InterPro"/>
</dbReference>
<protein>
    <recommendedName>
        <fullName evidence="4">Histone acetyltransferase type B catalytic subunit</fullName>
        <ecNumber evidence="3">2.3.1.48</ecNumber>
    </recommendedName>
</protein>
<dbReference type="InterPro" id="IPR037113">
    <property type="entry name" value="Hat1_N_sf"/>
</dbReference>
<comment type="subcellular location">
    <subcellularLocation>
        <location evidence="1">Nucleus</location>
    </subcellularLocation>
</comment>
<dbReference type="Gene3D" id="3.40.630.30">
    <property type="match status" value="1"/>
</dbReference>
<dbReference type="Gene3D" id="1.10.10.390">
    <property type="match status" value="1"/>
</dbReference>
<dbReference type="Proteomes" id="UP000494206">
    <property type="component" value="Unassembled WGS sequence"/>
</dbReference>
<feature type="domain" description="Histone acetyltransferase type B catalytic subunit C-terminal" evidence="10">
    <location>
        <begin position="278"/>
        <end position="329"/>
    </location>
</feature>
<comment type="similarity">
    <text evidence="2">Belongs to the HAT1 family.</text>
</comment>
<organism evidence="11 12">
    <name type="scientific">Caenorhabditis bovis</name>
    <dbReference type="NCBI Taxonomy" id="2654633"/>
    <lineage>
        <taxon>Eukaryota</taxon>
        <taxon>Metazoa</taxon>
        <taxon>Ecdysozoa</taxon>
        <taxon>Nematoda</taxon>
        <taxon>Chromadorea</taxon>
        <taxon>Rhabditida</taxon>
        <taxon>Rhabditina</taxon>
        <taxon>Rhabditomorpha</taxon>
        <taxon>Rhabditoidea</taxon>
        <taxon>Rhabditidae</taxon>
        <taxon>Peloderinae</taxon>
        <taxon>Caenorhabditis</taxon>
    </lineage>
</organism>
<evidence type="ECO:0000259" key="10">
    <source>
        <dbReference type="Pfam" id="PF21183"/>
    </source>
</evidence>
<dbReference type="OrthoDB" id="10253098at2759"/>
<name>A0A8S1EHI5_9PELO</name>
<dbReference type="AlphaFoldDB" id="A0A8S1EHI5"/>
<dbReference type="GO" id="GO:0042393">
    <property type="term" value="F:histone binding"/>
    <property type="evidence" value="ECO:0007669"/>
    <property type="project" value="InterPro"/>
</dbReference>
<keyword evidence="5" id="KW-0808">Transferase</keyword>
<dbReference type="GO" id="GO:0004402">
    <property type="term" value="F:histone acetyltransferase activity"/>
    <property type="evidence" value="ECO:0007669"/>
    <property type="project" value="InterPro"/>
</dbReference>
<dbReference type="InterPro" id="IPR017380">
    <property type="entry name" value="Hist_AcTrfase_B-typ_cat-su"/>
</dbReference>
<keyword evidence="7" id="KW-0012">Acyltransferase</keyword>